<accession>A0ABD5B5D4</accession>
<proteinExistence type="predicted"/>
<dbReference type="InterPro" id="IPR032560">
    <property type="entry name" value="DUF4932"/>
</dbReference>
<dbReference type="Pfam" id="PF16286">
    <property type="entry name" value="DUF4932"/>
    <property type="match status" value="1"/>
</dbReference>
<reference evidence="1 2" key="1">
    <citation type="submission" date="2023-06" db="EMBL/GenBank/DDBJ databases">
        <title>Nosocomial Elizabethkingia miricola genome.</title>
        <authorList>
            <person name="Morgado S."/>
            <person name="Fonseca E."/>
            <person name="Freitas F."/>
            <person name="Vicente A.C."/>
        </authorList>
    </citation>
    <scope>NUCLEOTIDE SEQUENCE [LARGE SCALE GENOMIC DNA]</scope>
    <source>
        <strain evidence="1 2">EM15</strain>
    </source>
</reference>
<protein>
    <submittedName>
        <fullName evidence="1">DUF4932 domain-containing protein</fullName>
    </submittedName>
</protein>
<sequence length="470" mass="54046">MKTQLNKYFLIAAFAGTQVFGQQKIQPYVDERVELMSTLFRLIEAREYSDRNNELYVQDIEKYFAPVKNDPFLSTLKNIRNENGIGYDAVMSMAVHLKIKDQKIGLVKERNNTVEKRWKTVDLPVFLKGLNSFYKNSKYQQFFQSHEADYKQAAKAYSDSVLTKFKQDWYVKFYGKEPNEDYKIVLGYGNGGGNYGPRVSPEKGKDIVYAIVSGGKFNGRTVNFSSSYAPTLIHEFNHSFVNYILETKDYKSQLQDAGEKIQKEVKKPMADQAYSSWETIINESIVRAAVLVYMKENHFSQAEINNEMKEQISRSFIWTPDLVKLLEEYQANRKQYPDLEAFYPRIVSFFQNLGKNMDKVMSDFTAKQPKVKSLSPDINGKSDVDASIKEIVVEFDQPLSGKGLSIHWGELGRDAVPISARSVYINNNKGLKIPVDLKPNKEYEFILAGGNFESLEGYPLQDYTIKFKTK</sequence>
<evidence type="ECO:0000313" key="1">
    <source>
        <dbReference type="EMBL" id="MDQ8748258.1"/>
    </source>
</evidence>
<name>A0ABD5B5D4_ELIMR</name>
<dbReference type="AlphaFoldDB" id="A0ABD5B5D4"/>
<dbReference type="RefSeq" id="WP_309046278.1">
    <property type="nucleotide sequence ID" value="NZ_JAUCQJ010000002.1"/>
</dbReference>
<comment type="caution">
    <text evidence="1">The sequence shown here is derived from an EMBL/GenBank/DDBJ whole genome shotgun (WGS) entry which is preliminary data.</text>
</comment>
<organism evidence="1 2">
    <name type="scientific">Elizabethkingia miricola</name>
    <name type="common">Chryseobacterium miricola</name>
    <dbReference type="NCBI Taxonomy" id="172045"/>
    <lineage>
        <taxon>Bacteria</taxon>
        <taxon>Pseudomonadati</taxon>
        <taxon>Bacteroidota</taxon>
        <taxon>Flavobacteriia</taxon>
        <taxon>Flavobacteriales</taxon>
        <taxon>Weeksellaceae</taxon>
        <taxon>Elizabethkingia</taxon>
    </lineage>
</organism>
<dbReference type="Proteomes" id="UP001239265">
    <property type="component" value="Unassembled WGS sequence"/>
</dbReference>
<evidence type="ECO:0000313" key="2">
    <source>
        <dbReference type="Proteomes" id="UP001239265"/>
    </source>
</evidence>
<gene>
    <name evidence="1" type="ORF">QT385_06395</name>
</gene>
<dbReference type="EMBL" id="JAUCQJ010000002">
    <property type="protein sequence ID" value="MDQ8748258.1"/>
    <property type="molecule type" value="Genomic_DNA"/>
</dbReference>